<dbReference type="SMART" id="SM00355">
    <property type="entry name" value="ZnF_C2H2"/>
    <property type="match status" value="5"/>
</dbReference>
<evidence type="ECO:0000313" key="11">
    <source>
        <dbReference type="Proteomes" id="UP001303046"/>
    </source>
</evidence>
<dbReference type="Gene3D" id="3.30.160.60">
    <property type="entry name" value="Classic Zinc Finger"/>
    <property type="match status" value="4"/>
</dbReference>
<feature type="compositionally biased region" description="Polar residues" evidence="8">
    <location>
        <begin position="59"/>
        <end position="68"/>
    </location>
</feature>
<evidence type="ECO:0000256" key="7">
    <source>
        <dbReference type="PROSITE-ProRule" id="PRU00042"/>
    </source>
</evidence>
<feature type="compositionally biased region" description="Polar residues" evidence="8">
    <location>
        <begin position="83"/>
        <end position="93"/>
    </location>
</feature>
<feature type="domain" description="C2H2-type" evidence="9">
    <location>
        <begin position="257"/>
        <end position="286"/>
    </location>
</feature>
<dbReference type="InterPro" id="IPR036236">
    <property type="entry name" value="Znf_C2H2_sf"/>
</dbReference>
<evidence type="ECO:0000256" key="5">
    <source>
        <dbReference type="ARBA" id="ARBA00022833"/>
    </source>
</evidence>
<evidence type="ECO:0000256" key="4">
    <source>
        <dbReference type="ARBA" id="ARBA00022771"/>
    </source>
</evidence>
<evidence type="ECO:0000256" key="6">
    <source>
        <dbReference type="ARBA" id="ARBA00023242"/>
    </source>
</evidence>
<dbReference type="PANTHER" id="PTHR24394:SF44">
    <property type="entry name" value="ZINC FINGER PROTEIN 271-LIKE"/>
    <property type="match status" value="1"/>
</dbReference>
<dbReference type="PANTHER" id="PTHR24394">
    <property type="entry name" value="ZINC FINGER PROTEIN"/>
    <property type="match status" value="1"/>
</dbReference>
<accession>A0ABR1C5T6</accession>
<organism evidence="10 11">
    <name type="scientific">Necator americanus</name>
    <name type="common">Human hookworm</name>
    <dbReference type="NCBI Taxonomy" id="51031"/>
    <lineage>
        <taxon>Eukaryota</taxon>
        <taxon>Metazoa</taxon>
        <taxon>Ecdysozoa</taxon>
        <taxon>Nematoda</taxon>
        <taxon>Chromadorea</taxon>
        <taxon>Rhabditida</taxon>
        <taxon>Rhabditina</taxon>
        <taxon>Rhabditomorpha</taxon>
        <taxon>Strongyloidea</taxon>
        <taxon>Ancylostomatidae</taxon>
        <taxon>Bunostominae</taxon>
        <taxon>Necator</taxon>
    </lineage>
</organism>
<comment type="caution">
    <text evidence="10">The sequence shown here is derived from an EMBL/GenBank/DDBJ whole genome shotgun (WGS) entry which is preliminary data.</text>
</comment>
<dbReference type="Pfam" id="PF00096">
    <property type="entry name" value="zf-C2H2"/>
    <property type="match status" value="3"/>
</dbReference>
<feature type="domain" description="C2H2-type" evidence="9">
    <location>
        <begin position="200"/>
        <end position="227"/>
    </location>
</feature>
<dbReference type="SUPFAM" id="SSF57667">
    <property type="entry name" value="beta-beta-alpha zinc fingers"/>
    <property type="match status" value="3"/>
</dbReference>
<evidence type="ECO:0000313" key="10">
    <source>
        <dbReference type="EMBL" id="KAK6733028.1"/>
    </source>
</evidence>
<feature type="region of interest" description="Disordered" evidence="8">
    <location>
        <begin position="59"/>
        <end position="125"/>
    </location>
</feature>
<dbReference type="PROSITE" id="PS00028">
    <property type="entry name" value="ZINC_FINGER_C2H2_1"/>
    <property type="match status" value="5"/>
</dbReference>
<keyword evidence="3" id="KW-0677">Repeat</keyword>
<evidence type="ECO:0000256" key="2">
    <source>
        <dbReference type="ARBA" id="ARBA00022723"/>
    </source>
</evidence>
<feature type="domain" description="C2H2-type" evidence="9">
    <location>
        <begin position="318"/>
        <end position="345"/>
    </location>
</feature>
<keyword evidence="11" id="KW-1185">Reference proteome</keyword>
<gene>
    <name evidence="10" type="primary">Necator_chrII.g4830</name>
    <name evidence="10" type="ORF">RB195_017038</name>
</gene>
<dbReference type="PROSITE" id="PS50157">
    <property type="entry name" value="ZINC_FINGER_C2H2_2"/>
    <property type="match status" value="5"/>
</dbReference>
<dbReference type="EMBL" id="JAVFWL010000002">
    <property type="protein sequence ID" value="KAK6733028.1"/>
    <property type="molecule type" value="Genomic_DNA"/>
</dbReference>
<feature type="domain" description="C2H2-type" evidence="9">
    <location>
        <begin position="287"/>
        <end position="314"/>
    </location>
</feature>
<evidence type="ECO:0000256" key="8">
    <source>
        <dbReference type="SAM" id="MobiDB-lite"/>
    </source>
</evidence>
<sequence>MNVVHDNANGNILQPKFVGVHVNKQKNRSPTPYSSKHCGSHFHVIPFNENNPSMQTQALENASESTFGQPLPPADPQHIQNRHYGQNAPTNSDTTRSRSRSTDGTENTEASHSNPALNEPSVPISQPVQNLGMALQHATLDTQSFTNFNNPDLFSFQPNSLLQYPMLSSFGRNPQMNAFESKPDVGQLQSQMQMREAKPYKCTQCVKSFANSSYLSQHMRIHLGIKPFGPCQYCGKKFTQLSHLQQHIRTHTGEKPYKCKYTGCEKAFSQLSNLQSHSRCHQTDKPFKCNSCYKCFSDEQSLLEHIPKHKESKHLKVHICPFCGKSYTQATYLQKHMTKHADRTRANPLGGFRPDFPVDQLDLNSPWNGLPMPDNSHTQQFDINHFANQAMMSQAVANHGNPYNNPALQNSAFTQLLNFQRNANAAATAAAPRYNFDYPANTKSSDRPAGFNMITPLENIQRYTQQSGSTASTHQQFSSSIINQMKPY</sequence>
<feature type="domain" description="C2H2-type" evidence="9">
    <location>
        <begin position="229"/>
        <end position="256"/>
    </location>
</feature>
<reference evidence="10 11" key="1">
    <citation type="submission" date="2023-08" db="EMBL/GenBank/DDBJ databases">
        <title>A Necator americanus chromosomal reference genome.</title>
        <authorList>
            <person name="Ilik V."/>
            <person name="Petrzelkova K.J."/>
            <person name="Pardy F."/>
            <person name="Fuh T."/>
            <person name="Niatou-Singa F.S."/>
            <person name="Gouil Q."/>
            <person name="Baker L."/>
            <person name="Ritchie M.E."/>
            <person name="Jex A.R."/>
            <person name="Gazzola D."/>
            <person name="Li H."/>
            <person name="Toshio Fujiwara R."/>
            <person name="Zhan B."/>
            <person name="Aroian R.V."/>
            <person name="Pafco B."/>
            <person name="Schwarz E.M."/>
        </authorList>
    </citation>
    <scope>NUCLEOTIDE SEQUENCE [LARGE SCALE GENOMIC DNA]</scope>
    <source>
        <strain evidence="10 11">Aroian</strain>
        <tissue evidence="10">Whole animal</tissue>
    </source>
</reference>
<comment type="subcellular location">
    <subcellularLocation>
        <location evidence="1">Nucleus</location>
    </subcellularLocation>
</comment>
<protein>
    <recommendedName>
        <fullName evidence="9">C2H2-type domain-containing protein</fullName>
    </recommendedName>
</protein>
<feature type="region of interest" description="Disordered" evidence="8">
    <location>
        <begin position="464"/>
        <end position="488"/>
    </location>
</feature>
<keyword evidence="2" id="KW-0479">Metal-binding</keyword>
<name>A0ABR1C5T6_NECAM</name>
<keyword evidence="4 7" id="KW-0863">Zinc-finger</keyword>
<dbReference type="InterPro" id="IPR013087">
    <property type="entry name" value="Znf_C2H2_type"/>
</dbReference>
<proteinExistence type="predicted"/>
<keyword evidence="6" id="KW-0539">Nucleus</keyword>
<evidence type="ECO:0000256" key="1">
    <source>
        <dbReference type="ARBA" id="ARBA00004123"/>
    </source>
</evidence>
<evidence type="ECO:0000259" key="9">
    <source>
        <dbReference type="PROSITE" id="PS50157"/>
    </source>
</evidence>
<evidence type="ECO:0000256" key="3">
    <source>
        <dbReference type="ARBA" id="ARBA00022737"/>
    </source>
</evidence>
<keyword evidence="5" id="KW-0862">Zinc</keyword>
<dbReference type="Proteomes" id="UP001303046">
    <property type="component" value="Unassembled WGS sequence"/>
</dbReference>
<feature type="compositionally biased region" description="Polar residues" evidence="8">
    <location>
        <begin position="104"/>
        <end position="116"/>
    </location>
</feature>